<reference evidence="2" key="1">
    <citation type="submission" date="2015-05" db="EMBL/GenBank/DDBJ databases">
        <authorList>
            <person name="Wang D.B."/>
            <person name="Wang M."/>
        </authorList>
    </citation>
    <scope>NUCLEOTIDE SEQUENCE [LARGE SCALE GENOMIC DNA]</scope>
    <source>
        <strain evidence="2">M72</strain>
    </source>
</reference>
<reference evidence="4" key="2">
    <citation type="submission" date="2015-05" db="EMBL/GenBank/DDBJ databases">
        <authorList>
            <consortium name="Pathogen Informatics"/>
        </authorList>
    </citation>
    <scope>NUCLEOTIDE SEQUENCE [LARGE SCALE GENOMIC DNA]</scope>
    <source>
        <strain evidence="4">M72</strain>
    </source>
</reference>
<evidence type="ECO:0000313" key="5">
    <source>
        <dbReference type="Proteomes" id="UP000446657"/>
    </source>
</evidence>
<organism evidence="2 4">
    <name type="scientific">Roseburia faecis</name>
    <dbReference type="NCBI Taxonomy" id="301302"/>
    <lineage>
        <taxon>Bacteria</taxon>
        <taxon>Bacillati</taxon>
        <taxon>Bacillota</taxon>
        <taxon>Clostridia</taxon>
        <taxon>Lachnospirales</taxon>
        <taxon>Lachnospiraceae</taxon>
        <taxon>Roseburia</taxon>
    </lineage>
</organism>
<protein>
    <submittedName>
        <fullName evidence="2">Uncharacterized protein</fullName>
    </submittedName>
</protein>
<feature type="signal peptide" evidence="1">
    <location>
        <begin position="1"/>
        <end position="25"/>
    </location>
</feature>
<gene>
    <name evidence="3" type="ORF">GMD30_15010</name>
    <name evidence="2" type="ORF">M72_15251</name>
</gene>
<dbReference type="AlphaFoldDB" id="A0A0M6WX97"/>
<evidence type="ECO:0000313" key="2">
    <source>
        <dbReference type="EMBL" id="CRL42290.1"/>
    </source>
</evidence>
<accession>A0A0M6WX97</accession>
<dbReference type="RefSeq" id="WP_141652753.1">
    <property type="nucleotide sequence ID" value="NZ_CP173697.1"/>
</dbReference>
<proteinExistence type="predicted"/>
<evidence type="ECO:0000313" key="4">
    <source>
        <dbReference type="Proteomes" id="UP000049979"/>
    </source>
</evidence>
<keyword evidence="1" id="KW-0732">Signal</keyword>
<feature type="chain" id="PRO_5041793780" evidence="1">
    <location>
        <begin position="26"/>
        <end position="129"/>
    </location>
</feature>
<keyword evidence="4" id="KW-1185">Reference proteome</keyword>
<evidence type="ECO:0000256" key="1">
    <source>
        <dbReference type="SAM" id="SignalP"/>
    </source>
</evidence>
<dbReference type="Proteomes" id="UP000049979">
    <property type="component" value="Unassembled WGS sequence"/>
</dbReference>
<reference evidence="3 5" key="3">
    <citation type="journal article" date="2019" name="Nat. Med.">
        <title>A library of human gut bacterial isolates paired with longitudinal multiomics data enables mechanistic microbiome research.</title>
        <authorList>
            <person name="Poyet M."/>
            <person name="Groussin M."/>
            <person name="Gibbons S.M."/>
            <person name="Avila-Pacheco J."/>
            <person name="Jiang X."/>
            <person name="Kearney S.M."/>
            <person name="Perrotta A.R."/>
            <person name="Berdy B."/>
            <person name="Zhao S."/>
            <person name="Lieberman T.D."/>
            <person name="Swanson P.K."/>
            <person name="Smith M."/>
            <person name="Roesemann S."/>
            <person name="Alexander J.E."/>
            <person name="Rich S.A."/>
            <person name="Livny J."/>
            <person name="Vlamakis H."/>
            <person name="Clish C."/>
            <person name="Bullock K."/>
            <person name="Deik A."/>
            <person name="Scott J."/>
            <person name="Pierce K.A."/>
            <person name="Xavier R.J."/>
            <person name="Alm E.J."/>
        </authorList>
    </citation>
    <scope>NUCLEOTIDE SEQUENCE [LARGE SCALE GENOMIC DNA]</scope>
    <source>
        <strain evidence="3 5">BIOML-A1</strain>
    </source>
</reference>
<evidence type="ECO:0000313" key="3">
    <source>
        <dbReference type="EMBL" id="MTR82956.1"/>
    </source>
</evidence>
<dbReference type="EMBL" id="WNAL01000043">
    <property type="protein sequence ID" value="MTR82956.1"/>
    <property type="molecule type" value="Genomic_DNA"/>
</dbReference>
<sequence length="129" mass="14005">MKNKLKKALCLGLVLTMFSTTSVMAATYGYSFGLMPENVQNTAYKAKTGSTAYASVHVTEMNYPSASIKYRTHVADKGFTAEYTEQRGLGTCTVIYNKTVKKDENVSLYGYNPSSNGGITVSVGGTWEP</sequence>
<dbReference type="EMBL" id="CVRR01000060">
    <property type="protein sequence ID" value="CRL42290.1"/>
    <property type="molecule type" value="Genomic_DNA"/>
</dbReference>
<name>A0A0M6WX97_9FIRM</name>
<dbReference type="Proteomes" id="UP000446657">
    <property type="component" value="Unassembled WGS sequence"/>
</dbReference>